<dbReference type="InterPro" id="IPR011006">
    <property type="entry name" value="CheY-like_superfamily"/>
</dbReference>
<dbReference type="PANTHER" id="PTHR44591">
    <property type="entry name" value="STRESS RESPONSE REGULATOR PROTEIN 1"/>
    <property type="match status" value="1"/>
</dbReference>
<dbReference type="Pfam" id="PF00072">
    <property type="entry name" value="Response_reg"/>
    <property type="match status" value="1"/>
</dbReference>
<dbReference type="EMBL" id="JH594606">
    <property type="protein sequence ID" value="EHQ04042.1"/>
    <property type="molecule type" value="Genomic_DNA"/>
</dbReference>
<dbReference type="SUPFAM" id="SSF52172">
    <property type="entry name" value="CheY-like"/>
    <property type="match status" value="1"/>
</dbReference>
<dbReference type="GO" id="GO:0000160">
    <property type="term" value="P:phosphorelay signal transduction system"/>
    <property type="evidence" value="ECO:0007669"/>
    <property type="project" value="InterPro"/>
</dbReference>
<dbReference type="InterPro" id="IPR050595">
    <property type="entry name" value="Bact_response_regulator"/>
</dbReference>
<dbReference type="RefSeq" id="WP_006990345.1">
    <property type="nucleotide sequence ID" value="NZ_JH594606.1"/>
</dbReference>
<dbReference type="STRING" id="865937.Gilli_3443"/>
<proteinExistence type="predicted"/>
<keyword evidence="5" id="KW-1185">Reference proteome</keyword>
<keyword evidence="1 2" id="KW-0597">Phosphoprotein</keyword>
<dbReference type="AlphaFoldDB" id="H2BW78"/>
<protein>
    <submittedName>
        <fullName evidence="4">Response regulator receiver protein</fullName>
    </submittedName>
</protein>
<organism evidence="4 5">
    <name type="scientific">Gillisia limnaea (strain DSM 15749 / LMG 21470 / R-8282)</name>
    <dbReference type="NCBI Taxonomy" id="865937"/>
    <lineage>
        <taxon>Bacteria</taxon>
        <taxon>Pseudomonadati</taxon>
        <taxon>Bacteroidota</taxon>
        <taxon>Flavobacteriia</taxon>
        <taxon>Flavobacteriales</taxon>
        <taxon>Flavobacteriaceae</taxon>
        <taxon>Gillisia</taxon>
    </lineage>
</organism>
<evidence type="ECO:0000313" key="5">
    <source>
        <dbReference type="Proteomes" id="UP000003844"/>
    </source>
</evidence>
<dbReference type="Gene3D" id="3.40.50.2300">
    <property type="match status" value="1"/>
</dbReference>
<sequence length="150" mass="17532">MSNIEGYYVNDLITMVLKIITVDDSEKITSHFKYILKDIGKFKWMGHAYSIQEAKELIKLEKPDVVIIDIELKEENGFDLLKFIKRIYPDVAVFMLSNTTDFNDTRKSKQMGAHYLIDKSFELYNIPNFLMALQSAKNTSQKLNRFESFT</sequence>
<accession>H2BW78</accession>
<evidence type="ECO:0000256" key="1">
    <source>
        <dbReference type="ARBA" id="ARBA00022553"/>
    </source>
</evidence>
<feature type="modified residue" description="4-aspartylphosphate" evidence="2">
    <location>
        <position position="69"/>
    </location>
</feature>
<dbReference type="OrthoDB" id="1118837at2"/>
<dbReference type="PANTHER" id="PTHR44591:SF3">
    <property type="entry name" value="RESPONSE REGULATORY DOMAIN-CONTAINING PROTEIN"/>
    <property type="match status" value="1"/>
</dbReference>
<gene>
    <name evidence="4" type="ORF">Gilli_3443</name>
</gene>
<dbReference type="eggNOG" id="COG2197">
    <property type="taxonomic scope" value="Bacteria"/>
</dbReference>
<dbReference type="HOGENOM" id="CLU_1737953_0_0_10"/>
<dbReference type="InterPro" id="IPR001789">
    <property type="entry name" value="Sig_transdc_resp-reg_receiver"/>
</dbReference>
<dbReference type="CDD" id="cd00156">
    <property type="entry name" value="REC"/>
    <property type="match status" value="1"/>
</dbReference>
<dbReference type="SMART" id="SM00448">
    <property type="entry name" value="REC"/>
    <property type="match status" value="1"/>
</dbReference>
<evidence type="ECO:0000259" key="3">
    <source>
        <dbReference type="PROSITE" id="PS50110"/>
    </source>
</evidence>
<evidence type="ECO:0000313" key="4">
    <source>
        <dbReference type="EMBL" id="EHQ04042.1"/>
    </source>
</evidence>
<reference evidence="5" key="1">
    <citation type="journal article" date="2012" name="Stand. Genomic Sci.">
        <title>Genome sequence of the Antarctic rhodopsins-containing flavobacterium Gillisia limnaea type strain (R-8282(T)).</title>
        <authorList>
            <person name="Riedel T."/>
            <person name="Held B."/>
            <person name="Nolan M."/>
            <person name="Lucas S."/>
            <person name="Lapidus A."/>
            <person name="Tice H."/>
            <person name="Del Rio T.G."/>
            <person name="Cheng J.F."/>
            <person name="Han C."/>
            <person name="Tapia R."/>
            <person name="Goodwin L.A."/>
            <person name="Pitluck S."/>
            <person name="Liolios K."/>
            <person name="Mavromatis K."/>
            <person name="Pagani I."/>
            <person name="Ivanova N."/>
            <person name="Mikhailova N."/>
            <person name="Pati A."/>
            <person name="Chen A."/>
            <person name="Palaniappan K."/>
            <person name="Land M."/>
            <person name="Rohde M."/>
            <person name="Tindall B.J."/>
            <person name="Detter J.C."/>
            <person name="Goker M."/>
            <person name="Bristow J."/>
            <person name="Eisen J.A."/>
            <person name="Markowitz V."/>
            <person name="Hugenholtz P."/>
            <person name="Kyrpides N.C."/>
            <person name="Klenk H.P."/>
            <person name="Woyke T."/>
        </authorList>
    </citation>
    <scope>NUCLEOTIDE SEQUENCE [LARGE SCALE GENOMIC DNA]</scope>
    <source>
        <strain evidence="5">DSM 15749 / LMG 21470 / R-8282</strain>
    </source>
</reference>
<name>H2BW78_GILLR</name>
<dbReference type="PROSITE" id="PS50110">
    <property type="entry name" value="RESPONSE_REGULATORY"/>
    <property type="match status" value="1"/>
</dbReference>
<evidence type="ECO:0000256" key="2">
    <source>
        <dbReference type="PROSITE-ProRule" id="PRU00169"/>
    </source>
</evidence>
<dbReference type="Proteomes" id="UP000003844">
    <property type="component" value="Unassembled WGS sequence"/>
</dbReference>
<feature type="domain" description="Response regulatory" evidence="3">
    <location>
        <begin position="18"/>
        <end position="134"/>
    </location>
</feature>